<dbReference type="EMBL" id="JBHFEH010000017">
    <property type="protein sequence ID" value="KAL2054182.1"/>
    <property type="molecule type" value="Genomic_DNA"/>
</dbReference>
<keyword evidence="2" id="KW-1185">Reference proteome</keyword>
<reference evidence="1 2" key="1">
    <citation type="submission" date="2024-09" db="EMBL/GenBank/DDBJ databases">
        <title>Rethinking Asexuality: The Enigmatic Case of Functional Sexual Genes in Lepraria (Stereocaulaceae).</title>
        <authorList>
            <person name="Doellman M."/>
            <person name="Sun Y."/>
            <person name="Barcenas-Pena A."/>
            <person name="Lumbsch H.T."/>
            <person name="Grewe F."/>
        </authorList>
    </citation>
    <scope>NUCLEOTIDE SEQUENCE [LARGE SCALE GENOMIC DNA]</scope>
    <source>
        <strain evidence="1 2">Grewe 0041</strain>
    </source>
</reference>
<proteinExistence type="predicted"/>
<comment type="caution">
    <text evidence="1">The sequence shown here is derived from an EMBL/GenBank/DDBJ whole genome shotgun (WGS) entry which is preliminary data.</text>
</comment>
<protein>
    <submittedName>
        <fullName evidence="1">Uncharacterized protein</fullName>
    </submittedName>
</protein>
<dbReference type="Proteomes" id="UP001590951">
    <property type="component" value="Unassembled WGS sequence"/>
</dbReference>
<name>A0ABR4B9X2_9LECA</name>
<organism evidence="1 2">
    <name type="scientific">Lepraria finkii</name>
    <dbReference type="NCBI Taxonomy" id="1340010"/>
    <lineage>
        <taxon>Eukaryota</taxon>
        <taxon>Fungi</taxon>
        <taxon>Dikarya</taxon>
        <taxon>Ascomycota</taxon>
        <taxon>Pezizomycotina</taxon>
        <taxon>Lecanoromycetes</taxon>
        <taxon>OSLEUM clade</taxon>
        <taxon>Lecanoromycetidae</taxon>
        <taxon>Lecanorales</taxon>
        <taxon>Lecanorineae</taxon>
        <taxon>Stereocaulaceae</taxon>
        <taxon>Lepraria</taxon>
    </lineage>
</organism>
<accession>A0ABR4B9X2</accession>
<evidence type="ECO:0000313" key="1">
    <source>
        <dbReference type="EMBL" id="KAL2054182.1"/>
    </source>
</evidence>
<evidence type="ECO:0000313" key="2">
    <source>
        <dbReference type="Proteomes" id="UP001590951"/>
    </source>
</evidence>
<gene>
    <name evidence="1" type="ORF">ABVK25_005721</name>
</gene>
<sequence>MSSIPPLMPDGCFAFMRLPLELPRKVYKLLFVTECCQPGASKENERKLTRYPQETGEVISVGTLRMSKAIQDKAVPIFYSRNMFTVVATGELEWYHVQYGLLEARFHDYVKKHPKEYPAEMPWEQRVWVAAQPTVIEGAEKSFDSDGQSLPHWLLRFGETTKKPSKSTTSPASATNYQPFFASLPYGTACFHIYSETLRQHLPRPRRLFILYLFEAIRTLHRDIPSLTELAVLNAFDGLLDISKANMEKKRHEKSLDITKLWESLTPNRVHWHGVMVTLPPMLFNKKWARRR</sequence>